<reference evidence="3" key="1">
    <citation type="submission" date="2022-08" db="EMBL/GenBank/DDBJ databases">
        <authorList>
            <consortium name="DOE Joint Genome Institute"/>
            <person name="Min B."/>
            <person name="Riley R."/>
            <person name="Sierra-Patev S."/>
            <person name="Naranjo-Ortiz M."/>
            <person name="Looney B."/>
            <person name="Konkel Z."/>
            <person name="Slot J.C."/>
            <person name="Sakamoto Y."/>
            <person name="Steenwyk J.L."/>
            <person name="Rokas A."/>
            <person name="Carro J."/>
            <person name="Camarero S."/>
            <person name="Ferreira P."/>
            <person name="Molpeceres G."/>
            <person name="Ruiz-Duenas F.J."/>
            <person name="Serrano A."/>
            <person name="Henrissat B."/>
            <person name="Drula E."/>
            <person name="Hughes K.W."/>
            <person name="Mata J.L."/>
            <person name="Ishikawa N.K."/>
            <person name="Vargas-Isla R."/>
            <person name="Ushijima S."/>
            <person name="Smith C.A."/>
            <person name="Ahrendt S."/>
            <person name="Andreopoulos W."/>
            <person name="He G."/>
            <person name="Labutti K."/>
            <person name="Lipzen A."/>
            <person name="Ng V."/>
            <person name="Sandor L."/>
            <person name="Barry K."/>
            <person name="Martinez A.T."/>
            <person name="Xiao Y."/>
            <person name="Gibbons J.G."/>
            <person name="Terashima K."/>
            <person name="Hibbett D.S."/>
            <person name="Grigoriev I.V."/>
        </authorList>
    </citation>
    <scope>NUCLEOTIDE SEQUENCE</scope>
    <source>
        <strain evidence="3">TFB10291</strain>
    </source>
</reference>
<accession>A0AA38KDS7</accession>
<name>A0AA38KDS7_9AGAR</name>
<sequence>MASPNLLLPLFQAISSNQAAICSNVAALTILLYDCLLTFDNEVKYIWKSQWTIPKVLYLFAKYYGLAHLCCVLMVSNITNLSFKLKLLDMQTLPVVVHPVYAFMHCTGLVNWYTGILTESSLLAHSGEFTTNLAQAEFWGIYKSMIIETSTPMIDLDAVEFIIPDIKHSLSGCAFWETSSLNFNFTLESYVPNLFVSGVFFCLMAYGCSVRSPPWKMTQWFKNQDSSSNSSNTVSTSTGNTIHFVIKDGTIFFFLQGILWIIGVYSFAGTKLILNLREVTDTGAGRFPSTATVGTLHTFQVHIPEVLP</sequence>
<organism evidence="3 4">
    <name type="scientific">Lentinula aff. detonsa</name>
    <dbReference type="NCBI Taxonomy" id="2804958"/>
    <lineage>
        <taxon>Eukaryota</taxon>
        <taxon>Fungi</taxon>
        <taxon>Dikarya</taxon>
        <taxon>Basidiomycota</taxon>
        <taxon>Agaricomycotina</taxon>
        <taxon>Agaricomycetes</taxon>
        <taxon>Agaricomycetidae</taxon>
        <taxon>Agaricales</taxon>
        <taxon>Marasmiineae</taxon>
        <taxon>Omphalotaceae</taxon>
        <taxon>Lentinula</taxon>
    </lineage>
</organism>
<evidence type="ECO:0000313" key="4">
    <source>
        <dbReference type="Proteomes" id="UP001163798"/>
    </source>
</evidence>
<dbReference type="Pfam" id="PF20151">
    <property type="entry name" value="DUF6533"/>
    <property type="match status" value="1"/>
</dbReference>
<feature type="transmembrane region" description="Helical" evidence="1">
    <location>
        <begin position="190"/>
        <end position="208"/>
    </location>
</feature>
<feature type="transmembrane region" description="Helical" evidence="1">
    <location>
        <begin position="251"/>
        <end position="268"/>
    </location>
</feature>
<comment type="caution">
    <text evidence="3">The sequence shown here is derived from an EMBL/GenBank/DDBJ whole genome shotgun (WGS) entry which is preliminary data.</text>
</comment>
<evidence type="ECO:0000313" key="3">
    <source>
        <dbReference type="EMBL" id="KAJ3781436.1"/>
    </source>
</evidence>
<keyword evidence="1" id="KW-0812">Transmembrane</keyword>
<dbReference type="EMBL" id="MU793559">
    <property type="protein sequence ID" value="KAJ3781436.1"/>
    <property type="molecule type" value="Genomic_DNA"/>
</dbReference>
<gene>
    <name evidence="3" type="ORF">GGU10DRAFT_336366</name>
</gene>
<feature type="transmembrane region" description="Helical" evidence="1">
    <location>
        <begin position="95"/>
        <end position="113"/>
    </location>
</feature>
<dbReference type="Proteomes" id="UP001163798">
    <property type="component" value="Unassembled WGS sequence"/>
</dbReference>
<keyword evidence="1" id="KW-0472">Membrane</keyword>
<proteinExistence type="predicted"/>
<dbReference type="InterPro" id="IPR045340">
    <property type="entry name" value="DUF6533"/>
</dbReference>
<protein>
    <recommendedName>
        <fullName evidence="2">DUF6533 domain-containing protein</fullName>
    </recommendedName>
</protein>
<keyword evidence="4" id="KW-1185">Reference proteome</keyword>
<feature type="domain" description="DUF6533" evidence="2">
    <location>
        <begin position="22"/>
        <end position="66"/>
    </location>
</feature>
<keyword evidence="1" id="KW-1133">Transmembrane helix</keyword>
<evidence type="ECO:0000256" key="1">
    <source>
        <dbReference type="SAM" id="Phobius"/>
    </source>
</evidence>
<feature type="transmembrane region" description="Helical" evidence="1">
    <location>
        <begin position="63"/>
        <end position="83"/>
    </location>
</feature>
<dbReference type="AlphaFoldDB" id="A0AA38KDS7"/>
<evidence type="ECO:0000259" key="2">
    <source>
        <dbReference type="Pfam" id="PF20151"/>
    </source>
</evidence>